<organism evidence="2 3">
    <name type="scientific">Gordonia crocea</name>
    <dbReference type="NCBI Taxonomy" id="589162"/>
    <lineage>
        <taxon>Bacteria</taxon>
        <taxon>Bacillati</taxon>
        <taxon>Actinomycetota</taxon>
        <taxon>Actinomycetes</taxon>
        <taxon>Mycobacteriales</taxon>
        <taxon>Gordoniaceae</taxon>
        <taxon>Gordonia</taxon>
    </lineage>
</organism>
<comment type="caution">
    <text evidence="2">The sequence shown here is derived from an EMBL/GenBank/DDBJ whole genome shotgun (WGS) entry which is preliminary data.</text>
</comment>
<keyword evidence="3" id="KW-1185">Reference proteome</keyword>
<gene>
    <name evidence="2" type="ORF">nbrc107697_27400</name>
</gene>
<sequence>MLNVRRKVAAALVAVGIAAGAGAVAAPSAQAAIRPGNYTYSVWDGPTRILTQPAVVRGNRIYLVHEQTWYEIKPTRSGGVVTAEMIDRRVFWRSGDGYAGVSYMWFIPRHKTVTARLTLTPTR</sequence>
<dbReference type="OrthoDB" id="9554077at2"/>
<dbReference type="RefSeq" id="WP_161928098.1">
    <property type="nucleotide sequence ID" value="NZ_BJOU01000008.1"/>
</dbReference>
<accession>A0A7I9V0P7</accession>
<feature type="signal peptide" evidence="1">
    <location>
        <begin position="1"/>
        <end position="25"/>
    </location>
</feature>
<evidence type="ECO:0000256" key="1">
    <source>
        <dbReference type="SAM" id="SignalP"/>
    </source>
</evidence>
<dbReference type="InterPro" id="IPR006311">
    <property type="entry name" value="TAT_signal"/>
</dbReference>
<evidence type="ECO:0000313" key="2">
    <source>
        <dbReference type="EMBL" id="GED98701.1"/>
    </source>
</evidence>
<dbReference type="Proteomes" id="UP000444980">
    <property type="component" value="Unassembled WGS sequence"/>
</dbReference>
<dbReference type="AlphaFoldDB" id="A0A7I9V0P7"/>
<proteinExistence type="predicted"/>
<dbReference type="PROSITE" id="PS51318">
    <property type="entry name" value="TAT"/>
    <property type="match status" value="1"/>
</dbReference>
<evidence type="ECO:0008006" key="4">
    <source>
        <dbReference type="Google" id="ProtNLM"/>
    </source>
</evidence>
<protein>
    <recommendedName>
        <fullName evidence="4">Secreted protein</fullName>
    </recommendedName>
</protein>
<keyword evidence="1" id="KW-0732">Signal</keyword>
<evidence type="ECO:0000313" key="3">
    <source>
        <dbReference type="Proteomes" id="UP000444980"/>
    </source>
</evidence>
<dbReference type="EMBL" id="BJOU01000008">
    <property type="protein sequence ID" value="GED98701.1"/>
    <property type="molecule type" value="Genomic_DNA"/>
</dbReference>
<reference evidence="3" key="1">
    <citation type="submission" date="2019-06" db="EMBL/GenBank/DDBJ databases">
        <title>Gordonia isolated from sludge of a wastewater treatment plant.</title>
        <authorList>
            <person name="Tamura T."/>
            <person name="Aoyama K."/>
            <person name="Kang Y."/>
            <person name="Saito S."/>
            <person name="Akiyama N."/>
            <person name="Yazawa K."/>
            <person name="Gonoi T."/>
            <person name="Mikami Y."/>
        </authorList>
    </citation>
    <scope>NUCLEOTIDE SEQUENCE [LARGE SCALE GENOMIC DNA]</scope>
    <source>
        <strain evidence="3">NBRC 107697</strain>
    </source>
</reference>
<feature type="chain" id="PRO_5039466540" description="Secreted protein" evidence="1">
    <location>
        <begin position="26"/>
        <end position="123"/>
    </location>
</feature>
<name>A0A7I9V0P7_9ACTN</name>